<keyword evidence="2" id="KW-1185">Reference proteome</keyword>
<dbReference type="AlphaFoldDB" id="A0AAV1S3S9"/>
<dbReference type="EMBL" id="CAWUPB010001173">
    <property type="protein sequence ID" value="CAK7346059.1"/>
    <property type="molecule type" value="Genomic_DNA"/>
</dbReference>
<proteinExistence type="predicted"/>
<comment type="caution">
    <text evidence="1">The sequence shown here is derived from an EMBL/GenBank/DDBJ whole genome shotgun (WGS) entry which is preliminary data.</text>
</comment>
<evidence type="ECO:0000313" key="1">
    <source>
        <dbReference type="EMBL" id="CAK7346059.1"/>
    </source>
</evidence>
<evidence type="ECO:0000313" key="2">
    <source>
        <dbReference type="Proteomes" id="UP001314170"/>
    </source>
</evidence>
<sequence length="111" mass="12962">MSETVQRRDEEEFARLIHILEYGKEFLELLEDKKAIVVACLINGLWIEHRLDKNRSGSQKTHCHVFQDVQQKNVSWVGKPTPNHKTQEELGLLSLSTIFRPSLPNFTNIYE</sequence>
<organism evidence="1 2">
    <name type="scientific">Dovyalis caffra</name>
    <dbReference type="NCBI Taxonomy" id="77055"/>
    <lineage>
        <taxon>Eukaryota</taxon>
        <taxon>Viridiplantae</taxon>
        <taxon>Streptophyta</taxon>
        <taxon>Embryophyta</taxon>
        <taxon>Tracheophyta</taxon>
        <taxon>Spermatophyta</taxon>
        <taxon>Magnoliopsida</taxon>
        <taxon>eudicotyledons</taxon>
        <taxon>Gunneridae</taxon>
        <taxon>Pentapetalae</taxon>
        <taxon>rosids</taxon>
        <taxon>fabids</taxon>
        <taxon>Malpighiales</taxon>
        <taxon>Salicaceae</taxon>
        <taxon>Flacourtieae</taxon>
        <taxon>Dovyalis</taxon>
    </lineage>
</organism>
<accession>A0AAV1S3S9</accession>
<name>A0AAV1S3S9_9ROSI</name>
<protein>
    <submittedName>
        <fullName evidence="1">Uncharacterized protein</fullName>
    </submittedName>
</protein>
<reference evidence="1 2" key="1">
    <citation type="submission" date="2024-01" db="EMBL/GenBank/DDBJ databases">
        <authorList>
            <person name="Waweru B."/>
        </authorList>
    </citation>
    <scope>NUCLEOTIDE SEQUENCE [LARGE SCALE GENOMIC DNA]</scope>
</reference>
<dbReference type="Proteomes" id="UP001314170">
    <property type="component" value="Unassembled WGS sequence"/>
</dbReference>
<gene>
    <name evidence="1" type="ORF">DCAF_LOCUS18729</name>
</gene>